<evidence type="ECO:0000256" key="1">
    <source>
        <dbReference type="ARBA" id="ARBA00023012"/>
    </source>
</evidence>
<dbReference type="EMBL" id="PPGH01000035">
    <property type="protein sequence ID" value="PQJ96053.1"/>
    <property type="molecule type" value="Genomic_DNA"/>
</dbReference>
<gene>
    <name evidence="4" type="ORF">CXB77_09475</name>
</gene>
<protein>
    <recommendedName>
        <fullName evidence="3">HPt domain-containing protein</fullName>
    </recommendedName>
</protein>
<dbReference type="Proteomes" id="UP000239936">
    <property type="component" value="Unassembled WGS sequence"/>
</dbReference>
<dbReference type="CDD" id="cd00088">
    <property type="entry name" value="HPT"/>
    <property type="match status" value="1"/>
</dbReference>
<organism evidence="4 5">
    <name type="scientific">Chromatium okenii</name>
    <dbReference type="NCBI Taxonomy" id="61644"/>
    <lineage>
        <taxon>Bacteria</taxon>
        <taxon>Pseudomonadati</taxon>
        <taxon>Pseudomonadota</taxon>
        <taxon>Gammaproteobacteria</taxon>
        <taxon>Chromatiales</taxon>
        <taxon>Chromatiaceae</taxon>
        <taxon>Chromatium</taxon>
    </lineage>
</organism>
<feature type="domain" description="HPt" evidence="3">
    <location>
        <begin position="70"/>
        <end position="167"/>
    </location>
</feature>
<dbReference type="GO" id="GO:0004672">
    <property type="term" value="F:protein kinase activity"/>
    <property type="evidence" value="ECO:0007669"/>
    <property type="project" value="UniProtKB-ARBA"/>
</dbReference>
<accession>A0A2S7XR76</accession>
<keyword evidence="1" id="KW-0902">Two-component regulatory system</keyword>
<dbReference type="InterPro" id="IPR008207">
    <property type="entry name" value="Sig_transdc_His_kin_Hpt_dom"/>
</dbReference>
<dbReference type="SUPFAM" id="SSF47226">
    <property type="entry name" value="Histidine-containing phosphotransfer domain, HPT domain"/>
    <property type="match status" value="1"/>
</dbReference>
<reference evidence="4 5" key="1">
    <citation type="submission" date="2018-01" db="EMBL/GenBank/DDBJ databases">
        <title>The complete genome sequence of Chromatium okenii LaCa, a purple sulfur bacterium with a turbulent life.</title>
        <authorList>
            <person name="Luedin S.M."/>
            <person name="Liechti N."/>
            <person name="Storelli N."/>
            <person name="Danza F."/>
            <person name="Wittwer M."/>
            <person name="Pothier J.F."/>
            <person name="Tonolla M.A."/>
        </authorList>
    </citation>
    <scope>NUCLEOTIDE SEQUENCE [LARGE SCALE GENOMIC DNA]</scope>
    <source>
        <strain evidence="4 5">LaCa</strain>
    </source>
</reference>
<dbReference type="Pfam" id="PF01627">
    <property type="entry name" value="Hpt"/>
    <property type="match status" value="1"/>
</dbReference>
<evidence type="ECO:0000313" key="5">
    <source>
        <dbReference type="Proteomes" id="UP000239936"/>
    </source>
</evidence>
<keyword evidence="5" id="KW-1185">Reference proteome</keyword>
<keyword evidence="2" id="KW-0597">Phosphoprotein</keyword>
<dbReference type="Gene3D" id="1.20.120.160">
    <property type="entry name" value="HPT domain"/>
    <property type="match status" value="1"/>
</dbReference>
<dbReference type="SMART" id="SM00073">
    <property type="entry name" value="HPT"/>
    <property type="match status" value="1"/>
</dbReference>
<dbReference type="InterPro" id="IPR036641">
    <property type="entry name" value="HPT_dom_sf"/>
</dbReference>
<proteinExistence type="predicted"/>
<evidence type="ECO:0000259" key="3">
    <source>
        <dbReference type="PROSITE" id="PS50894"/>
    </source>
</evidence>
<evidence type="ECO:0000313" key="4">
    <source>
        <dbReference type="EMBL" id="PQJ96053.1"/>
    </source>
</evidence>
<comment type="caution">
    <text evidence="4">The sequence shown here is derived from an EMBL/GenBank/DDBJ whole genome shotgun (WGS) entry which is preliminary data.</text>
</comment>
<feature type="modified residue" description="Phosphohistidine" evidence="2">
    <location>
        <position position="109"/>
    </location>
</feature>
<sequence>MFGSGHERSCAKPLVPDCCIKVWCAGSPRINTETAHHAKTPSFTPELRFATLAHIEGLNLALGLRSLCGDEARLRQLLAQFLDNHADDAQRIAEQINAGEINAVIHSAHALKGVAATLGITRVAELAATLERCAKTATAQFPLKLCKSSLTALAEALAHIATQLRPLLAEAPIVPAPSVDPAALQQVVEQLAQLLERDDTEANILFEAQRALLFAAFGDDARRLDKQIQNYDYLQALATLRSLT</sequence>
<dbReference type="PROSITE" id="PS50894">
    <property type="entry name" value="HPT"/>
    <property type="match status" value="1"/>
</dbReference>
<name>A0A2S7XR76_9GAMM</name>
<dbReference type="OrthoDB" id="5913787at2"/>
<evidence type="ECO:0000256" key="2">
    <source>
        <dbReference type="PROSITE-ProRule" id="PRU00110"/>
    </source>
</evidence>
<dbReference type="GO" id="GO:0000160">
    <property type="term" value="P:phosphorelay signal transduction system"/>
    <property type="evidence" value="ECO:0007669"/>
    <property type="project" value="UniProtKB-KW"/>
</dbReference>
<dbReference type="AlphaFoldDB" id="A0A2S7XR76"/>